<dbReference type="EMBL" id="CM018046">
    <property type="protein sequence ID" value="KAA8525556.1"/>
    <property type="molecule type" value="Genomic_DNA"/>
</dbReference>
<dbReference type="Proteomes" id="UP000325577">
    <property type="component" value="Linkage Group LG3"/>
</dbReference>
<sequence>MRVGYEMSMVGDLNFFLRLQVKQVRDGIFVSKTKYAKELVKKFGLESAKHAITPMSTSIKLSRDTTDKDVDSRIYSVLSPVSHKNTPTHSHATLIFVIGTSVPIDVAYVIFIAIVSVASSRRTTVLLLGSLITRIYVGQGVTIDAADEDMEGDDDPVGGDGAATEDDHLVNHTLPQYHWPLPPHEFHPDLGVLSSIVGQPFTRGDFEELYQRIRL</sequence>
<keyword evidence="1" id="KW-1133">Transmembrane helix</keyword>
<reference evidence="2 3" key="1">
    <citation type="submission" date="2019-09" db="EMBL/GenBank/DDBJ databases">
        <title>A chromosome-level genome assembly of the Chinese tupelo Nyssa sinensis.</title>
        <authorList>
            <person name="Yang X."/>
            <person name="Kang M."/>
            <person name="Yang Y."/>
            <person name="Xiong H."/>
            <person name="Wang M."/>
            <person name="Zhang Z."/>
            <person name="Wang Z."/>
            <person name="Wu H."/>
            <person name="Ma T."/>
            <person name="Liu J."/>
            <person name="Xi Z."/>
        </authorList>
    </citation>
    <scope>NUCLEOTIDE SEQUENCE [LARGE SCALE GENOMIC DNA]</scope>
    <source>
        <strain evidence="2">J267</strain>
        <tissue evidence="2">Leaf</tissue>
    </source>
</reference>
<evidence type="ECO:0008006" key="4">
    <source>
        <dbReference type="Google" id="ProtNLM"/>
    </source>
</evidence>
<gene>
    <name evidence="2" type="ORF">F0562_007411</name>
</gene>
<evidence type="ECO:0000313" key="2">
    <source>
        <dbReference type="EMBL" id="KAA8525556.1"/>
    </source>
</evidence>
<proteinExistence type="predicted"/>
<keyword evidence="1" id="KW-0472">Membrane</keyword>
<evidence type="ECO:0000313" key="3">
    <source>
        <dbReference type="Proteomes" id="UP000325577"/>
    </source>
</evidence>
<accession>A0A5J5A6J2</accession>
<dbReference type="AlphaFoldDB" id="A0A5J5A6J2"/>
<keyword evidence="1" id="KW-0812">Transmembrane</keyword>
<evidence type="ECO:0000256" key="1">
    <source>
        <dbReference type="SAM" id="Phobius"/>
    </source>
</evidence>
<feature type="transmembrane region" description="Helical" evidence="1">
    <location>
        <begin position="94"/>
        <end position="118"/>
    </location>
</feature>
<protein>
    <recommendedName>
        <fullName evidence="4">Reverse transcriptase Ty1/copia-type domain-containing protein</fullName>
    </recommendedName>
</protein>
<organism evidence="2 3">
    <name type="scientific">Nyssa sinensis</name>
    <dbReference type="NCBI Taxonomy" id="561372"/>
    <lineage>
        <taxon>Eukaryota</taxon>
        <taxon>Viridiplantae</taxon>
        <taxon>Streptophyta</taxon>
        <taxon>Embryophyta</taxon>
        <taxon>Tracheophyta</taxon>
        <taxon>Spermatophyta</taxon>
        <taxon>Magnoliopsida</taxon>
        <taxon>eudicotyledons</taxon>
        <taxon>Gunneridae</taxon>
        <taxon>Pentapetalae</taxon>
        <taxon>asterids</taxon>
        <taxon>Cornales</taxon>
        <taxon>Nyssaceae</taxon>
        <taxon>Nyssa</taxon>
    </lineage>
</organism>
<name>A0A5J5A6J2_9ASTE</name>
<keyword evidence="3" id="KW-1185">Reference proteome</keyword>
<dbReference type="OrthoDB" id="1740642at2759"/>